<dbReference type="InterPro" id="IPR002934">
    <property type="entry name" value="Polymerase_NTP_transf_dom"/>
</dbReference>
<keyword evidence="3" id="KW-1185">Reference proteome</keyword>
<dbReference type="CDD" id="cd05403">
    <property type="entry name" value="NT_KNTase_like"/>
    <property type="match status" value="1"/>
</dbReference>
<dbReference type="AlphaFoldDB" id="A0A8H2PU52"/>
<reference evidence="2 3" key="1">
    <citation type="submission" date="2019-06" db="EMBL/GenBank/DDBJ databases">
        <title>Sequencing the genomes of 1000 actinobacteria strains.</title>
        <authorList>
            <person name="Klenk H.-P."/>
        </authorList>
    </citation>
    <scope>NUCLEOTIDE SEQUENCE [LARGE SCALE GENOMIC DNA]</scope>
    <source>
        <strain evidence="2 3">DSM 21947</strain>
    </source>
</reference>
<feature type="domain" description="Polymerase nucleotidyl transferase" evidence="1">
    <location>
        <begin position="108"/>
        <end position="144"/>
    </location>
</feature>
<evidence type="ECO:0000259" key="1">
    <source>
        <dbReference type="Pfam" id="PF01909"/>
    </source>
</evidence>
<evidence type="ECO:0000313" key="3">
    <source>
        <dbReference type="Proteomes" id="UP000316560"/>
    </source>
</evidence>
<dbReference type="RefSeq" id="WP_141989712.1">
    <property type="nucleotide sequence ID" value="NZ_VFRA01000001.1"/>
</dbReference>
<dbReference type="Gene3D" id="3.30.460.10">
    <property type="entry name" value="Beta Polymerase, domain 2"/>
    <property type="match status" value="1"/>
</dbReference>
<protein>
    <submittedName>
        <fullName evidence="2">Nucleotidyltransferase-like protein</fullName>
    </submittedName>
</protein>
<dbReference type="Proteomes" id="UP000316560">
    <property type="component" value="Unassembled WGS sequence"/>
</dbReference>
<dbReference type="Pfam" id="PF01909">
    <property type="entry name" value="NTP_transf_2"/>
    <property type="match status" value="1"/>
</dbReference>
<dbReference type="GO" id="GO:0016779">
    <property type="term" value="F:nucleotidyltransferase activity"/>
    <property type="evidence" value="ECO:0007669"/>
    <property type="project" value="InterPro"/>
</dbReference>
<dbReference type="InterPro" id="IPR043519">
    <property type="entry name" value="NT_sf"/>
</dbReference>
<gene>
    <name evidence="2" type="ORF">FB472_0777</name>
</gene>
<organism evidence="2 3">
    <name type="scientific">Rhodoglobus vestalii</name>
    <dbReference type="NCBI Taxonomy" id="193384"/>
    <lineage>
        <taxon>Bacteria</taxon>
        <taxon>Bacillati</taxon>
        <taxon>Actinomycetota</taxon>
        <taxon>Actinomycetes</taxon>
        <taxon>Micrococcales</taxon>
        <taxon>Microbacteriaceae</taxon>
        <taxon>Rhodoglobus</taxon>
    </lineage>
</organism>
<name>A0A8H2PU52_9MICO</name>
<dbReference type="OrthoDB" id="3826063at2"/>
<dbReference type="SUPFAM" id="SSF81301">
    <property type="entry name" value="Nucleotidyltransferase"/>
    <property type="match status" value="1"/>
</dbReference>
<keyword evidence="2" id="KW-0808">Transferase</keyword>
<sequence length="203" mass="22522">MRLQNPFSAISTTGIDSQVLTVLVRSEQYLTIREIHQLLPEVGSHQGVRLSAGRLVEQGILVQRITGRGYAFAFNREHLLAGAIAQIADAKRELIARMAHTISGWQFQPLAVTLFGSAARNEMRTDSDIDVLIVVPDAEAEDAVEESVRQFAAQVTVWTGNDVRPLVYRDSEVQPAAIFDSVLAYGIEIAGDHSWLRKRLRKS</sequence>
<accession>A0A8H2PU52</accession>
<comment type="caution">
    <text evidence="2">The sequence shown here is derived from an EMBL/GenBank/DDBJ whole genome shotgun (WGS) entry which is preliminary data.</text>
</comment>
<evidence type="ECO:0000313" key="2">
    <source>
        <dbReference type="EMBL" id="TQO19237.1"/>
    </source>
</evidence>
<dbReference type="EMBL" id="VFRA01000001">
    <property type="protein sequence ID" value="TQO19237.1"/>
    <property type="molecule type" value="Genomic_DNA"/>
</dbReference>
<proteinExistence type="predicted"/>